<dbReference type="EMBL" id="AP014879">
    <property type="protein sequence ID" value="BAV33903.1"/>
    <property type="molecule type" value="Genomic_DNA"/>
</dbReference>
<dbReference type="Gene3D" id="3.90.550.10">
    <property type="entry name" value="Spore Coat Polysaccharide Biosynthesis Protein SpsA, Chain A"/>
    <property type="match status" value="1"/>
</dbReference>
<dbReference type="InParanoid" id="A0A1B4XGI7"/>
<dbReference type="Pfam" id="PF13641">
    <property type="entry name" value="Glyco_tranf_2_3"/>
    <property type="match status" value="1"/>
</dbReference>
<dbReference type="GO" id="GO:0044010">
    <property type="term" value="P:single-species biofilm formation"/>
    <property type="evidence" value="ECO:0007669"/>
    <property type="project" value="TreeGrafter"/>
</dbReference>
<reference evidence="1 2" key="1">
    <citation type="submission" date="2015-05" db="EMBL/GenBank/DDBJ databases">
        <title>Complete genome sequence of a sulfur-oxidizing gammaproteobacterium strain HA5.</title>
        <authorList>
            <person name="Miura A."/>
            <person name="Kojima H."/>
            <person name="Fukui M."/>
        </authorList>
    </citation>
    <scope>NUCLEOTIDE SEQUENCE [LARGE SCALE GENOMIC DNA]</scope>
    <source>
        <strain evidence="1 2">HA5</strain>
    </source>
</reference>
<dbReference type="GO" id="GO:0016740">
    <property type="term" value="F:transferase activity"/>
    <property type="evidence" value="ECO:0007669"/>
    <property type="project" value="UniProtKB-KW"/>
</dbReference>
<evidence type="ECO:0000313" key="2">
    <source>
        <dbReference type="Proteomes" id="UP000243180"/>
    </source>
</evidence>
<dbReference type="SUPFAM" id="SSF53448">
    <property type="entry name" value="Nucleotide-diphospho-sugar transferases"/>
    <property type="match status" value="1"/>
</dbReference>
<evidence type="ECO:0000313" key="1">
    <source>
        <dbReference type="EMBL" id="BAV33903.1"/>
    </source>
</evidence>
<dbReference type="AlphaFoldDB" id="A0A1B4XGI7"/>
<dbReference type="PANTHER" id="PTHR43685">
    <property type="entry name" value="GLYCOSYLTRANSFERASE"/>
    <property type="match status" value="1"/>
</dbReference>
<organism evidence="1 2">
    <name type="scientific">Sulfuricaulis limicola</name>
    <dbReference type="NCBI Taxonomy" id="1620215"/>
    <lineage>
        <taxon>Bacteria</taxon>
        <taxon>Pseudomonadati</taxon>
        <taxon>Pseudomonadota</taxon>
        <taxon>Gammaproteobacteria</taxon>
        <taxon>Acidiferrobacterales</taxon>
        <taxon>Acidiferrobacteraceae</taxon>
        <taxon>Sulfuricaulis</taxon>
    </lineage>
</organism>
<dbReference type="KEGG" id="slim:SCL_1598"/>
<proteinExistence type="predicted"/>
<dbReference type="Proteomes" id="UP000243180">
    <property type="component" value="Chromosome"/>
</dbReference>
<dbReference type="RefSeq" id="WP_096360708.1">
    <property type="nucleotide sequence ID" value="NZ_AP014879.1"/>
</dbReference>
<sequence length="305" mass="34117">MKTQRVAIIVPTLNASSMWDDWVRGMRMQSFKPDVVLVVDSSSTDGTTEKAATEGYRVHKIDRKDFNHGGTRQLAIDLLDGIDIAVFLTQDAVLAHKDSITSIVSSFAVDDVGVAYGRQLARKIAGPFEAHARLFNYPGESRYQTAADIKRLGLKAAFISNSFAAYRVAAMKAVGGFPANVIVSEDMHVAARMIMAGWKVHYNADAVVIHSHGYSPFQEFRRYFDVGAFHARERWVLGKFGAPHGEGLRFVLSEWRYLGARRLYLFPSSIARSAMKLLGYRMGLLESKLPLSFKRAVSMQKAYWK</sequence>
<keyword evidence="1" id="KW-0808">Transferase</keyword>
<dbReference type="InterPro" id="IPR029044">
    <property type="entry name" value="Nucleotide-diphossugar_trans"/>
</dbReference>
<gene>
    <name evidence="1" type="ORF">SCL_1598</name>
</gene>
<dbReference type="InterPro" id="IPR050834">
    <property type="entry name" value="Glycosyltransf_2"/>
</dbReference>
<accession>A0A1B4XGI7</accession>
<keyword evidence="2" id="KW-1185">Reference proteome</keyword>
<dbReference type="OrthoDB" id="9790005at2"/>
<name>A0A1B4XGI7_9GAMM</name>
<dbReference type="PANTHER" id="PTHR43685:SF13">
    <property type="entry name" value="O ANTIGEN BIOSYNTHESIS RHAMNOSYLTRANSFERASE RFBN"/>
    <property type="match status" value="1"/>
</dbReference>
<protein>
    <submittedName>
        <fullName evidence="1">Rhamnosyltransferase</fullName>
    </submittedName>
</protein>